<evidence type="ECO:0000313" key="9">
    <source>
        <dbReference type="EMBL" id="KAK1927954.1"/>
    </source>
</evidence>
<feature type="region of interest" description="Disordered" evidence="7">
    <location>
        <begin position="22"/>
        <end position="50"/>
    </location>
</feature>
<dbReference type="SUPFAM" id="SSF53092">
    <property type="entry name" value="Creatinase/prolidase N-terminal domain"/>
    <property type="match status" value="1"/>
</dbReference>
<evidence type="ECO:0000256" key="5">
    <source>
        <dbReference type="ARBA" id="ARBA00023211"/>
    </source>
</evidence>
<dbReference type="SUPFAM" id="SSF55920">
    <property type="entry name" value="Creatinase/aminopeptidase"/>
    <property type="match status" value="1"/>
</dbReference>
<name>A0AAD9LAA1_PAPLA</name>
<dbReference type="GO" id="GO:0070006">
    <property type="term" value="F:metalloaminopeptidase activity"/>
    <property type="evidence" value="ECO:0007669"/>
    <property type="project" value="InterPro"/>
</dbReference>
<reference evidence="9" key="1">
    <citation type="submission" date="2023-02" db="EMBL/GenBank/DDBJ databases">
        <title>Identification and recombinant expression of a fungal hydrolase from Papiliotrema laurentii that hydrolyzes apple cutin and clears colloidal polyester polyurethane.</title>
        <authorList>
            <consortium name="DOE Joint Genome Institute"/>
            <person name="Roman V.A."/>
            <person name="Bojanowski C."/>
            <person name="Crable B.R."/>
            <person name="Wagner D.N."/>
            <person name="Hung C.S."/>
            <person name="Nadeau L.J."/>
            <person name="Schratz L."/>
            <person name="Haridas S."/>
            <person name="Pangilinan J."/>
            <person name="Lipzen A."/>
            <person name="Na H."/>
            <person name="Yan M."/>
            <person name="Ng V."/>
            <person name="Grigoriev I.V."/>
            <person name="Spatafora J.W."/>
            <person name="Barlow D."/>
            <person name="Biffinger J."/>
            <person name="Kelley-Loughnane N."/>
            <person name="Varaljay V.A."/>
            <person name="Crookes-Goodson W.J."/>
        </authorList>
    </citation>
    <scope>NUCLEOTIDE SEQUENCE</scope>
    <source>
        <strain evidence="9">5307AH</strain>
    </source>
</reference>
<keyword evidence="3 6" id="KW-0479">Metal-binding</keyword>
<dbReference type="EMBL" id="JAODAN010000001">
    <property type="protein sequence ID" value="KAK1927954.1"/>
    <property type="molecule type" value="Genomic_DNA"/>
</dbReference>
<proteinExistence type="inferred from homology"/>
<evidence type="ECO:0000256" key="4">
    <source>
        <dbReference type="ARBA" id="ARBA00022801"/>
    </source>
</evidence>
<dbReference type="GO" id="GO:0006508">
    <property type="term" value="P:proteolysis"/>
    <property type="evidence" value="ECO:0007669"/>
    <property type="project" value="TreeGrafter"/>
</dbReference>
<dbReference type="SMART" id="SM01011">
    <property type="entry name" value="AMP_N"/>
    <property type="match status" value="1"/>
</dbReference>
<organism evidence="9 10">
    <name type="scientific">Papiliotrema laurentii</name>
    <name type="common">Cryptococcus laurentii</name>
    <dbReference type="NCBI Taxonomy" id="5418"/>
    <lineage>
        <taxon>Eukaryota</taxon>
        <taxon>Fungi</taxon>
        <taxon>Dikarya</taxon>
        <taxon>Basidiomycota</taxon>
        <taxon>Agaricomycotina</taxon>
        <taxon>Tremellomycetes</taxon>
        <taxon>Tremellales</taxon>
        <taxon>Rhynchogastremaceae</taxon>
        <taxon>Papiliotrema</taxon>
    </lineage>
</organism>
<dbReference type="Proteomes" id="UP001182556">
    <property type="component" value="Unassembled WGS sequence"/>
</dbReference>
<dbReference type="Gene3D" id="3.90.230.10">
    <property type="entry name" value="Creatinase/methionine aminopeptidase superfamily"/>
    <property type="match status" value="1"/>
</dbReference>
<dbReference type="PROSITE" id="PS00491">
    <property type="entry name" value="PROLINE_PEPTIDASE"/>
    <property type="match status" value="1"/>
</dbReference>
<dbReference type="InterPro" id="IPR007865">
    <property type="entry name" value="Aminopep_P_N"/>
</dbReference>
<dbReference type="InterPro" id="IPR000994">
    <property type="entry name" value="Pept_M24"/>
</dbReference>
<evidence type="ECO:0000256" key="2">
    <source>
        <dbReference type="ARBA" id="ARBA00008766"/>
    </source>
</evidence>
<dbReference type="InterPro" id="IPR001131">
    <property type="entry name" value="Peptidase_M24B_aminopep-P_CS"/>
</dbReference>
<dbReference type="PANTHER" id="PTHR43226:SF4">
    <property type="entry name" value="XAA-PRO AMINOPEPTIDASE 3"/>
    <property type="match status" value="1"/>
</dbReference>
<evidence type="ECO:0000256" key="7">
    <source>
        <dbReference type="SAM" id="MobiDB-lite"/>
    </source>
</evidence>
<gene>
    <name evidence="9" type="ORF">DB88DRAFT_479894</name>
</gene>
<feature type="domain" description="Aminopeptidase P N-terminal" evidence="8">
    <location>
        <begin position="68"/>
        <end position="204"/>
    </location>
</feature>
<dbReference type="Gene3D" id="3.40.350.10">
    <property type="entry name" value="Creatinase/prolidase N-terminal domain"/>
    <property type="match status" value="1"/>
</dbReference>
<keyword evidence="10" id="KW-1185">Reference proteome</keyword>
<sequence>MVSCGLRGGLRRAIQLAQSSSMTISASRSSGRRISTHSEVNVKPPKYGQPLHQTHPTLVREGELTPGIPAAEYEERRRRLMRSLPDGAVVVCMGGTVRLMTEQIFYKFRQSTDFYYLTGFNEPDSTVILESKPSSPRGYKYTLFVPPSDPKKELWEGAVTGLDRAVSIFGADEAHSNTLLPQYLPSYLRQSTIYASLPPSPSTSPSSQPFQPPSPRRRSSLLKLFSPSSADANGTSATAGSIGSVAAIDPPHLMIAAALAGDKARSLSREMHRIRSVKSPNEIALMKQAADLAAEAHTRVMRETQPGMSEGMVQAIFEYHCAMGGSERPAYVPVVASGANGLVIHYTKNDCLIDDGDLILIDAGCERSMYASDITRTYPANGRFSEPQKDLYEAVLQAQKGVLAQCKVENNVNLQELQATACRLLEENLRQIGFRLSTGDVQRKGLYPHYISHHLGSDLHDCHSHDRNHTLAYGNVITIEPGVYVPTSSDFPSHFHGLGVRIEDDVALTERGMVILSANAPKEVVDVEAACQGFLDRP</sequence>
<feature type="region of interest" description="Disordered" evidence="7">
    <location>
        <begin position="195"/>
        <end position="219"/>
    </location>
</feature>
<protein>
    <submittedName>
        <fullName evidence="9">X-Pro aminopeptidase</fullName>
    </submittedName>
</protein>
<accession>A0AAD9LAA1</accession>
<evidence type="ECO:0000256" key="6">
    <source>
        <dbReference type="RuleBase" id="RU000590"/>
    </source>
</evidence>
<keyword evidence="4" id="KW-0378">Hydrolase</keyword>
<comment type="cofactor">
    <cofactor evidence="1">
        <name>Mn(2+)</name>
        <dbReference type="ChEBI" id="CHEBI:29035"/>
    </cofactor>
</comment>
<evidence type="ECO:0000259" key="8">
    <source>
        <dbReference type="SMART" id="SM01011"/>
    </source>
</evidence>
<comment type="caution">
    <text evidence="9">The sequence shown here is derived from an EMBL/GenBank/DDBJ whole genome shotgun (WGS) entry which is preliminary data.</text>
</comment>
<keyword evidence="5" id="KW-0464">Manganese</keyword>
<dbReference type="PANTHER" id="PTHR43226">
    <property type="entry name" value="XAA-PRO AMINOPEPTIDASE 3"/>
    <property type="match status" value="1"/>
</dbReference>
<dbReference type="GO" id="GO:0005739">
    <property type="term" value="C:mitochondrion"/>
    <property type="evidence" value="ECO:0007669"/>
    <property type="project" value="TreeGrafter"/>
</dbReference>
<keyword evidence="9" id="KW-0031">Aminopeptidase</keyword>
<dbReference type="Pfam" id="PF00557">
    <property type="entry name" value="Peptidase_M24"/>
    <property type="match status" value="1"/>
</dbReference>
<dbReference type="InterPro" id="IPR036005">
    <property type="entry name" value="Creatinase/aminopeptidase-like"/>
</dbReference>
<dbReference type="CDD" id="cd01087">
    <property type="entry name" value="Prolidase"/>
    <property type="match status" value="1"/>
</dbReference>
<evidence type="ECO:0000313" key="10">
    <source>
        <dbReference type="Proteomes" id="UP001182556"/>
    </source>
</evidence>
<dbReference type="AlphaFoldDB" id="A0AAD9LAA1"/>
<evidence type="ECO:0000256" key="1">
    <source>
        <dbReference type="ARBA" id="ARBA00001936"/>
    </source>
</evidence>
<dbReference type="Pfam" id="PF05195">
    <property type="entry name" value="AMP_N"/>
    <property type="match status" value="1"/>
</dbReference>
<keyword evidence="9" id="KW-0645">Protease</keyword>
<comment type="similarity">
    <text evidence="2 6">Belongs to the peptidase M24B family.</text>
</comment>
<evidence type="ECO:0000256" key="3">
    <source>
        <dbReference type="ARBA" id="ARBA00022723"/>
    </source>
</evidence>
<dbReference type="InterPro" id="IPR052433">
    <property type="entry name" value="X-Pro_dipept-like"/>
</dbReference>
<dbReference type="InterPro" id="IPR029149">
    <property type="entry name" value="Creatin/AminoP/Spt16_N"/>
</dbReference>
<dbReference type="GO" id="GO:0030145">
    <property type="term" value="F:manganese ion binding"/>
    <property type="evidence" value="ECO:0007669"/>
    <property type="project" value="InterPro"/>
</dbReference>